<evidence type="ECO:0000313" key="1">
    <source>
        <dbReference type="EMBL" id="GIY11494.1"/>
    </source>
</evidence>
<gene>
    <name evidence="1" type="ORF">CDAR_584751</name>
</gene>
<dbReference type="Proteomes" id="UP001054837">
    <property type="component" value="Unassembled WGS sequence"/>
</dbReference>
<reference evidence="1 2" key="1">
    <citation type="submission" date="2021-06" db="EMBL/GenBank/DDBJ databases">
        <title>Caerostris darwini draft genome.</title>
        <authorList>
            <person name="Kono N."/>
            <person name="Arakawa K."/>
        </authorList>
    </citation>
    <scope>NUCLEOTIDE SEQUENCE [LARGE SCALE GENOMIC DNA]</scope>
</reference>
<dbReference type="EMBL" id="BPLQ01004915">
    <property type="protein sequence ID" value="GIY11494.1"/>
    <property type="molecule type" value="Genomic_DNA"/>
</dbReference>
<evidence type="ECO:0000313" key="2">
    <source>
        <dbReference type="Proteomes" id="UP001054837"/>
    </source>
</evidence>
<organism evidence="1 2">
    <name type="scientific">Caerostris darwini</name>
    <dbReference type="NCBI Taxonomy" id="1538125"/>
    <lineage>
        <taxon>Eukaryota</taxon>
        <taxon>Metazoa</taxon>
        <taxon>Ecdysozoa</taxon>
        <taxon>Arthropoda</taxon>
        <taxon>Chelicerata</taxon>
        <taxon>Arachnida</taxon>
        <taxon>Araneae</taxon>
        <taxon>Araneomorphae</taxon>
        <taxon>Entelegynae</taxon>
        <taxon>Araneoidea</taxon>
        <taxon>Araneidae</taxon>
        <taxon>Caerostris</taxon>
    </lineage>
</organism>
<keyword evidence="2" id="KW-1185">Reference proteome</keyword>
<comment type="caution">
    <text evidence="1">The sequence shown here is derived from an EMBL/GenBank/DDBJ whole genome shotgun (WGS) entry which is preliminary data.</text>
</comment>
<accession>A0AAV4QQE8</accession>
<proteinExistence type="predicted"/>
<dbReference type="AlphaFoldDB" id="A0AAV4QQE8"/>
<name>A0AAV4QQE8_9ARAC</name>
<protein>
    <submittedName>
        <fullName evidence="1">Uncharacterized protein</fullName>
    </submittedName>
</protein>
<sequence>MEKFSFDKRTLDLTQGILGYLFRSNTQYVLKLIKLLKSMTHHDQVEVFEILNGSHKYEWQNAIDCEYNALVEEISWEWYFYTG</sequence>